<protein>
    <submittedName>
        <fullName evidence="3">Uncharacterized protein</fullName>
    </submittedName>
</protein>
<gene>
    <name evidence="3" type="ORF">IV203_010772</name>
</gene>
<reference evidence="3" key="2">
    <citation type="submission" date="2021-04" db="EMBL/GenBank/DDBJ databases">
        <authorList>
            <person name="Podell S."/>
        </authorList>
    </citation>
    <scope>NUCLEOTIDE SEQUENCE</scope>
    <source>
        <strain evidence="3">Hildebrandi</strain>
    </source>
</reference>
<evidence type="ECO:0000256" key="2">
    <source>
        <dbReference type="SAM" id="Phobius"/>
    </source>
</evidence>
<keyword evidence="2" id="KW-0472">Membrane</keyword>
<feature type="compositionally biased region" description="Polar residues" evidence="1">
    <location>
        <begin position="492"/>
        <end position="513"/>
    </location>
</feature>
<feature type="transmembrane region" description="Helical" evidence="2">
    <location>
        <begin position="148"/>
        <end position="166"/>
    </location>
</feature>
<proteinExistence type="predicted"/>
<dbReference type="Proteomes" id="UP000693970">
    <property type="component" value="Unassembled WGS sequence"/>
</dbReference>
<sequence>MVRSAPGRYSFHLRTTKFLVLLGAVYVCSLSSNRHFLCVRAEEQVTWTPSDDADDEPALPLSLKMRKQLLQLHEAISQADDPVGMLEQVAAQNQMSGAELGKMLEKNYRDLQQDPSLLQPKTLPRAIFKALASLGVMVSQLAKKHPRSFGLSALTLILICYTLFVVPRTGLQMSSSKGLLSKGPTTMFSPPDRYVKKLIRRKSESNRSGKPLSLSIRTVKTEWDDLLTPLQDEEDGVQVHILPRKHELRQAISAQYTLSPDELLEEFPLGGETKAEIKQERDSIVDMLMSNAEKLLEERNFIEFSSTTSGTDSDNGSPLIRNVILSDDDDGDDGDKKVGVLVVRGLGDFGRHGLLFYKVTNHVPVYSDADDDSASLTVTTLKNMGFFDGQIHIHVKRLPDHDGMLLVQVSLAVPKGGRRISNTMGQLIVSELARSILQSSSRRTKQTLARKSQNRRYKAWGQRRANERRQTRTDRERLLEEMAEDRRRRWQRSNPNAGSYRPSNRRQMSPNNC</sequence>
<feature type="compositionally biased region" description="Basic and acidic residues" evidence="1">
    <location>
        <begin position="464"/>
        <end position="487"/>
    </location>
</feature>
<dbReference type="AlphaFoldDB" id="A0A9K3KXS4"/>
<keyword evidence="4" id="KW-1185">Reference proteome</keyword>
<name>A0A9K3KXS4_9STRA</name>
<evidence type="ECO:0000313" key="3">
    <source>
        <dbReference type="EMBL" id="KAG7351412.1"/>
    </source>
</evidence>
<reference evidence="3" key="1">
    <citation type="journal article" date="2021" name="Sci. Rep.">
        <title>Diploid genomic architecture of Nitzschia inconspicua, an elite biomass production diatom.</title>
        <authorList>
            <person name="Oliver A."/>
            <person name="Podell S."/>
            <person name="Pinowska A."/>
            <person name="Traller J.C."/>
            <person name="Smith S.R."/>
            <person name="McClure R."/>
            <person name="Beliaev A."/>
            <person name="Bohutskyi P."/>
            <person name="Hill E.A."/>
            <person name="Rabines A."/>
            <person name="Zheng H."/>
            <person name="Allen L.Z."/>
            <person name="Kuo A."/>
            <person name="Grigoriev I.V."/>
            <person name="Allen A.E."/>
            <person name="Hazlebeck D."/>
            <person name="Allen E.E."/>
        </authorList>
    </citation>
    <scope>NUCLEOTIDE SEQUENCE</scope>
    <source>
        <strain evidence="3">Hildebrandi</strain>
    </source>
</reference>
<evidence type="ECO:0000313" key="4">
    <source>
        <dbReference type="Proteomes" id="UP000693970"/>
    </source>
</evidence>
<dbReference type="EMBL" id="JAGRRH010000018">
    <property type="protein sequence ID" value="KAG7351412.1"/>
    <property type="molecule type" value="Genomic_DNA"/>
</dbReference>
<keyword evidence="2" id="KW-1133">Transmembrane helix</keyword>
<feature type="compositionally biased region" description="Polar residues" evidence="1">
    <location>
        <begin position="439"/>
        <end position="451"/>
    </location>
</feature>
<keyword evidence="2" id="KW-0812">Transmembrane</keyword>
<feature type="region of interest" description="Disordered" evidence="1">
    <location>
        <begin position="439"/>
        <end position="513"/>
    </location>
</feature>
<accession>A0A9K3KXS4</accession>
<organism evidence="3 4">
    <name type="scientific">Nitzschia inconspicua</name>
    <dbReference type="NCBI Taxonomy" id="303405"/>
    <lineage>
        <taxon>Eukaryota</taxon>
        <taxon>Sar</taxon>
        <taxon>Stramenopiles</taxon>
        <taxon>Ochrophyta</taxon>
        <taxon>Bacillariophyta</taxon>
        <taxon>Bacillariophyceae</taxon>
        <taxon>Bacillariophycidae</taxon>
        <taxon>Bacillariales</taxon>
        <taxon>Bacillariaceae</taxon>
        <taxon>Nitzschia</taxon>
    </lineage>
</organism>
<dbReference type="OrthoDB" id="46294at2759"/>
<comment type="caution">
    <text evidence="3">The sequence shown here is derived from an EMBL/GenBank/DDBJ whole genome shotgun (WGS) entry which is preliminary data.</text>
</comment>
<evidence type="ECO:0000256" key="1">
    <source>
        <dbReference type="SAM" id="MobiDB-lite"/>
    </source>
</evidence>